<accession>A0A1Q9C975</accession>
<evidence type="ECO:0000256" key="1">
    <source>
        <dbReference type="SAM" id="MobiDB-lite"/>
    </source>
</evidence>
<dbReference type="AlphaFoldDB" id="A0A1Q9C975"/>
<protein>
    <submittedName>
        <fullName evidence="2">Uncharacterized protein</fullName>
    </submittedName>
</protein>
<reference evidence="2 3" key="1">
    <citation type="submission" date="2016-02" db="EMBL/GenBank/DDBJ databases">
        <title>Genome analysis of coral dinoflagellate symbionts highlights evolutionary adaptations to a symbiotic lifestyle.</title>
        <authorList>
            <person name="Aranda M."/>
            <person name="Li Y."/>
            <person name="Liew Y.J."/>
            <person name="Baumgarten S."/>
            <person name="Simakov O."/>
            <person name="Wilson M."/>
            <person name="Piel J."/>
            <person name="Ashoor H."/>
            <person name="Bougouffa S."/>
            <person name="Bajic V.B."/>
            <person name="Ryu T."/>
            <person name="Ravasi T."/>
            <person name="Bayer T."/>
            <person name="Micklem G."/>
            <person name="Kim H."/>
            <person name="Bhak J."/>
            <person name="Lajeunesse T.C."/>
            <person name="Voolstra C.R."/>
        </authorList>
    </citation>
    <scope>NUCLEOTIDE SEQUENCE [LARGE SCALE GENOMIC DNA]</scope>
    <source>
        <strain evidence="2 3">CCMP2467</strain>
    </source>
</reference>
<feature type="compositionally biased region" description="Basic and acidic residues" evidence="1">
    <location>
        <begin position="796"/>
        <end position="813"/>
    </location>
</feature>
<proteinExistence type="predicted"/>
<feature type="compositionally biased region" description="Acidic residues" evidence="1">
    <location>
        <begin position="746"/>
        <end position="783"/>
    </location>
</feature>
<feature type="region of interest" description="Disordered" evidence="1">
    <location>
        <begin position="736"/>
        <end position="868"/>
    </location>
</feature>
<organism evidence="2 3">
    <name type="scientific">Symbiodinium microadriaticum</name>
    <name type="common">Dinoflagellate</name>
    <name type="synonym">Zooxanthella microadriatica</name>
    <dbReference type="NCBI Taxonomy" id="2951"/>
    <lineage>
        <taxon>Eukaryota</taxon>
        <taxon>Sar</taxon>
        <taxon>Alveolata</taxon>
        <taxon>Dinophyceae</taxon>
        <taxon>Suessiales</taxon>
        <taxon>Symbiodiniaceae</taxon>
        <taxon>Symbiodinium</taxon>
    </lineage>
</organism>
<feature type="compositionally biased region" description="Basic and acidic residues" evidence="1">
    <location>
        <begin position="946"/>
        <end position="962"/>
    </location>
</feature>
<keyword evidence="3" id="KW-1185">Reference proteome</keyword>
<gene>
    <name evidence="2" type="ORF">AK812_SmicGene40221</name>
</gene>
<feature type="region of interest" description="Disordered" evidence="1">
    <location>
        <begin position="934"/>
        <end position="962"/>
    </location>
</feature>
<dbReference type="OrthoDB" id="435846at2759"/>
<evidence type="ECO:0000313" key="3">
    <source>
        <dbReference type="Proteomes" id="UP000186817"/>
    </source>
</evidence>
<comment type="caution">
    <text evidence="2">The sequence shown here is derived from an EMBL/GenBank/DDBJ whole genome shotgun (WGS) entry which is preliminary data.</text>
</comment>
<dbReference type="Proteomes" id="UP000186817">
    <property type="component" value="Unassembled WGS sequence"/>
</dbReference>
<evidence type="ECO:0000313" key="2">
    <source>
        <dbReference type="EMBL" id="OLP79486.1"/>
    </source>
</evidence>
<dbReference type="EMBL" id="LSRX01001478">
    <property type="protein sequence ID" value="OLP79486.1"/>
    <property type="molecule type" value="Genomic_DNA"/>
</dbReference>
<sequence>MAHSNAETFYTQNKKGTLPRRGALFATSALLAAPTEPARAEVGWQIKLPKTWRAFEQNEMPPPGVKKSTALVVAGNPEQGAFSQLGSPSDKVFRKRRYVTYDYEASICPGVVTQGVGGTSCTEPQDSSEIPLFERRHRIVITVTDEGASKAGEKDPTNWLWLLDISGPAAESRNDWGQLKEAETAKDVRWFSFYDHAVALDKVYHTESMCHAFALFTEGKNPWALKGQGDANEVLADDTNQDKMRAFIVVFKALRMFVAECAAWVAMEAKDCQNNGAASLRHAVALASGRRAQKLITWKTFQNAAKGSGLVYCGATSDPESLQWLSSLFLFTLEALLHLDATHRSFPWRVVTCLNEQLKEETLSLMAEEWALVTDVIDKLPERHELYKKMGWTRYQCYRDCMVKAESMGFTAEGMSQEKGALFREVCRSVAGLTGQAAESADSLLVSLPSELLFNDLRDAGRRHSKAEKTLPHNVHCIAHKSATVRCAGGKSLEISAEDWSAGLKSKHVKSSVFTCRATDKDLGVSAEGLTKHKSSTYTKPHIMCQRQELMRLLCNAYSKDIRNELANQEDRKDILLNVYSSLWMSKLVPEHVFVSWKDGEEESSRALVLGSGPWALRILPLVKYGPNQYTFEKMEVPRSEVPVGGIHDIVISFTEPIICHDQLGWSQTSDWMGLPAYVADHSLLSLPRSLVNQLCSALGLKHTRLDFKSRVKLFLEHMKKSPEFINDILEEIPEAASKSKPKSADDEEGDPGEDYLEGQTEDEQGEEVMDDMAQDPEDDDMDSKDNDQGAQSKPNDLERAQGAEAAEPRDDADMGNTAGRQADPADTESKERAVHFGVTRQGSTGFRCGKKKSRAVSFNPEGGGRQINAGCWRRQVTSRMRSGSERDPTNWLWLLDISGPAAESRNDWGQLKEAVTEVADSFLLSSDEKVLEDARTSELTPEQMEEFKKLQAEGKLPEVRA</sequence>
<name>A0A1Q9C975_SYMMI</name>